<dbReference type="AlphaFoldDB" id="A0A2Z3H0A8"/>
<accession>A0A2Z3H0A8</accession>
<dbReference type="RefSeq" id="WP_010033356.1">
    <property type="nucleotide sequence ID" value="NZ_CP025958.1"/>
</dbReference>
<evidence type="ECO:0000256" key="1">
    <source>
        <dbReference type="SAM" id="MobiDB-lite"/>
    </source>
</evidence>
<feature type="region of interest" description="Disordered" evidence="1">
    <location>
        <begin position="14"/>
        <end position="34"/>
    </location>
</feature>
<protein>
    <recommendedName>
        <fullName evidence="4">Collagen-like protein</fullName>
    </recommendedName>
</protein>
<dbReference type="KEGG" id="gog:C1280_08335"/>
<dbReference type="EMBL" id="CP025958">
    <property type="protein sequence ID" value="AWM37026.1"/>
    <property type="molecule type" value="Genomic_DNA"/>
</dbReference>
<dbReference type="Proteomes" id="UP000245802">
    <property type="component" value="Chromosome"/>
</dbReference>
<sequence>MTEVVPSPTIRVVTASKQGPAGPPGAVGPSPAGKSGVFIKTPEAETIPVCASSADAFTIRGIRGLRVESGSLTLSVRINNVPVTGLSDLLVTTTPQDPVATAANAVVEGDRVTLVIAAVSEASRLEFTVY</sequence>
<evidence type="ECO:0000313" key="3">
    <source>
        <dbReference type="Proteomes" id="UP000245802"/>
    </source>
</evidence>
<proteinExistence type="predicted"/>
<evidence type="ECO:0000313" key="2">
    <source>
        <dbReference type="EMBL" id="AWM37026.1"/>
    </source>
</evidence>
<name>A0A2Z3H0A8_9BACT</name>
<gene>
    <name evidence="2" type="ORF">C1280_08335</name>
</gene>
<keyword evidence="3" id="KW-1185">Reference proteome</keyword>
<evidence type="ECO:0008006" key="4">
    <source>
        <dbReference type="Google" id="ProtNLM"/>
    </source>
</evidence>
<reference evidence="2 3" key="1">
    <citation type="submission" date="2018-01" db="EMBL/GenBank/DDBJ databases">
        <title>G. obscuriglobus.</title>
        <authorList>
            <person name="Franke J."/>
            <person name="Blomberg W."/>
            <person name="Selmecki A."/>
        </authorList>
    </citation>
    <scope>NUCLEOTIDE SEQUENCE [LARGE SCALE GENOMIC DNA]</scope>
    <source>
        <strain evidence="2 3">DSM 5831</strain>
    </source>
</reference>
<organism evidence="2 3">
    <name type="scientific">Gemmata obscuriglobus</name>
    <dbReference type="NCBI Taxonomy" id="114"/>
    <lineage>
        <taxon>Bacteria</taxon>
        <taxon>Pseudomonadati</taxon>
        <taxon>Planctomycetota</taxon>
        <taxon>Planctomycetia</taxon>
        <taxon>Gemmatales</taxon>
        <taxon>Gemmataceae</taxon>
        <taxon>Gemmata</taxon>
    </lineage>
</organism>